<keyword evidence="6" id="KW-1015">Disulfide bond</keyword>
<comment type="similarity">
    <text evidence="1">Belongs to the nuclease type I family.</text>
</comment>
<dbReference type="InterPro" id="IPR008947">
    <property type="entry name" value="PLipase_C/P1_nuclease_dom_sf"/>
</dbReference>
<keyword evidence="7" id="KW-0325">Glycoprotein</keyword>
<dbReference type="CDD" id="cd11010">
    <property type="entry name" value="S1-P1_nuclease"/>
    <property type="match status" value="1"/>
</dbReference>
<organism evidence="9 10">
    <name type="scientific">Rhizoctonia solani</name>
    <dbReference type="NCBI Taxonomy" id="456999"/>
    <lineage>
        <taxon>Eukaryota</taxon>
        <taxon>Fungi</taxon>
        <taxon>Dikarya</taxon>
        <taxon>Basidiomycota</taxon>
        <taxon>Agaricomycotina</taxon>
        <taxon>Agaricomycetes</taxon>
        <taxon>Cantharellales</taxon>
        <taxon>Ceratobasidiaceae</taxon>
        <taxon>Rhizoctonia</taxon>
    </lineage>
</organism>
<evidence type="ECO:0000256" key="4">
    <source>
        <dbReference type="ARBA" id="ARBA00022759"/>
    </source>
</evidence>
<keyword evidence="3" id="KW-0479">Metal-binding</keyword>
<reference evidence="9" key="1">
    <citation type="submission" date="2021-01" db="EMBL/GenBank/DDBJ databases">
        <authorList>
            <person name="Kaushik A."/>
        </authorList>
    </citation>
    <scope>NUCLEOTIDE SEQUENCE</scope>
    <source>
        <strain evidence="9">AG4-R118</strain>
    </source>
</reference>
<evidence type="ECO:0000256" key="6">
    <source>
        <dbReference type="ARBA" id="ARBA00023157"/>
    </source>
</evidence>
<keyword evidence="5" id="KW-0378">Hydrolase</keyword>
<dbReference type="PANTHER" id="PTHR33146:SF29">
    <property type="entry name" value="S1_P1 NUCLEASE"/>
    <property type="match status" value="1"/>
</dbReference>
<dbReference type="EMBL" id="CAJMWX010000955">
    <property type="protein sequence ID" value="CAE6439930.1"/>
    <property type="molecule type" value="Genomic_DNA"/>
</dbReference>
<comment type="caution">
    <text evidence="9">The sequence shown here is derived from an EMBL/GenBank/DDBJ whole genome shotgun (WGS) entry which is preliminary data.</text>
</comment>
<dbReference type="Pfam" id="PF02265">
    <property type="entry name" value="S1-P1_nuclease"/>
    <property type="match status" value="1"/>
</dbReference>
<dbReference type="GO" id="GO:0004519">
    <property type="term" value="F:endonuclease activity"/>
    <property type="evidence" value="ECO:0007669"/>
    <property type="project" value="UniProtKB-KW"/>
</dbReference>
<dbReference type="AlphaFoldDB" id="A0A8H3APN2"/>
<evidence type="ECO:0000256" key="3">
    <source>
        <dbReference type="ARBA" id="ARBA00022723"/>
    </source>
</evidence>
<proteinExistence type="inferred from homology"/>
<evidence type="ECO:0000313" key="10">
    <source>
        <dbReference type="Proteomes" id="UP000663888"/>
    </source>
</evidence>
<keyword evidence="4" id="KW-0255">Endonuclease</keyword>
<evidence type="ECO:0000256" key="5">
    <source>
        <dbReference type="ARBA" id="ARBA00022801"/>
    </source>
</evidence>
<dbReference type="Proteomes" id="UP000663888">
    <property type="component" value="Unassembled WGS sequence"/>
</dbReference>
<protein>
    <recommendedName>
        <fullName evidence="11">Nuclease S1</fullName>
    </recommendedName>
</protein>
<dbReference type="PANTHER" id="PTHR33146">
    <property type="entry name" value="ENDONUCLEASE 4"/>
    <property type="match status" value="1"/>
</dbReference>
<evidence type="ECO:0000256" key="1">
    <source>
        <dbReference type="ARBA" id="ARBA00009547"/>
    </source>
</evidence>
<dbReference type="GO" id="GO:0046872">
    <property type="term" value="F:metal ion binding"/>
    <property type="evidence" value="ECO:0007669"/>
    <property type="project" value="UniProtKB-KW"/>
</dbReference>
<dbReference type="GO" id="GO:0016788">
    <property type="term" value="F:hydrolase activity, acting on ester bonds"/>
    <property type="evidence" value="ECO:0007669"/>
    <property type="project" value="InterPro"/>
</dbReference>
<dbReference type="GO" id="GO:0003676">
    <property type="term" value="F:nucleic acid binding"/>
    <property type="evidence" value="ECO:0007669"/>
    <property type="project" value="InterPro"/>
</dbReference>
<name>A0A8H3APN2_9AGAM</name>
<keyword evidence="2" id="KW-0540">Nuclease</keyword>
<evidence type="ECO:0000256" key="2">
    <source>
        <dbReference type="ARBA" id="ARBA00022722"/>
    </source>
</evidence>
<dbReference type="SUPFAM" id="SSF48537">
    <property type="entry name" value="Phospholipase C/P1 nuclease"/>
    <property type="match status" value="1"/>
</dbReference>
<dbReference type="InterPro" id="IPR003154">
    <property type="entry name" value="S1/P1nuclease"/>
</dbReference>
<accession>A0A8H3APN2</accession>
<keyword evidence="8" id="KW-0732">Signal</keyword>
<feature type="signal peptide" evidence="8">
    <location>
        <begin position="1"/>
        <end position="21"/>
    </location>
</feature>
<evidence type="ECO:0000256" key="7">
    <source>
        <dbReference type="ARBA" id="ARBA00023180"/>
    </source>
</evidence>
<evidence type="ECO:0008006" key="11">
    <source>
        <dbReference type="Google" id="ProtNLM"/>
    </source>
</evidence>
<sequence length="362" mass="40655">MRIFTLTASVTLLATPAWSWGDEGHKMTAAIAQIHLLPSARQAVCSILPTDSNCNLASIATWPDDVKKQPQWSWSAGLHFVNGIDDNPPSDCSFGSKGWKDDKNILAAIVNMTRNVATTARSDQDISLRFLTHFLGDIHQPLHMTGRAFGGNYVPILFNGKNTSLHFAWDDLLILERIKLLTNYTTPLPTSPDSGISPPTLIRNRQIESALSGSNYDPLVRWIVLEGIYGWWTTELQDWTTCPRLAMNNQLEHNQQVVGLEKLPFEDPLDVPVCPYHWAKPSHQMLCDFIWRADLESVTNPKDAIYKIELNTTEYAGRVRDEKMIEKQLAMGGMRLAAALNTVLGTEKELRMFGALPRVFEI</sequence>
<evidence type="ECO:0000256" key="8">
    <source>
        <dbReference type="SAM" id="SignalP"/>
    </source>
</evidence>
<gene>
    <name evidence="9" type="ORF">RDB_LOCUS48421</name>
</gene>
<evidence type="ECO:0000313" key="9">
    <source>
        <dbReference type="EMBL" id="CAE6439930.1"/>
    </source>
</evidence>
<dbReference type="GO" id="GO:0006308">
    <property type="term" value="P:DNA catabolic process"/>
    <property type="evidence" value="ECO:0007669"/>
    <property type="project" value="InterPro"/>
</dbReference>
<feature type="chain" id="PRO_5034074512" description="Nuclease S1" evidence="8">
    <location>
        <begin position="22"/>
        <end position="362"/>
    </location>
</feature>
<dbReference type="Gene3D" id="1.10.575.10">
    <property type="entry name" value="P1 Nuclease"/>
    <property type="match status" value="1"/>
</dbReference>